<evidence type="ECO:0000256" key="3">
    <source>
        <dbReference type="ARBA" id="ARBA00022448"/>
    </source>
</evidence>
<accession>A0A916NPR3</accession>
<dbReference type="Pfam" id="PF01547">
    <property type="entry name" value="SBP_bac_1"/>
    <property type="match status" value="1"/>
</dbReference>
<sequence>MKMTIAAGLMMTGMMVPLLGCGGESARELAASGTQDAPATITVYKSGLNLTDTEFQTFFVEPVRKKYPQYTLRLIADEKGATPEELLAAGTFPDIIFTSNPSYFRFLGLNVVQSLDDAVKRNAFDLRRIQPVITDSIRLYSDQGQLVALPFSLNTAALFYNKDIFDKFGLEYPGEGLTWDETLKLGRQLTRSDNGTKYVGIDLTEPMNVARGLSLPLIDPASGKAAVGGEAWVKVFRLLQESYGIPGYIGEGDRYAYGNKAFMQERNLAMLPNWLGGLIGPLHELAKQGNPLNWDVAPLPNFPEALGTGREIDIHSMMLSKIGAQQDQAWQVMSLMLSDEVQKTVSRSGRQSVLDNAQLNDEFGKELDSLAGKRTANIFKTKPRLLHPPSEFDKDVAIKRINEAAKDVAAGRADVNSALRSAADNIDKEIASLKNTDRTQTGAK</sequence>
<keyword evidence="3" id="KW-0813">Transport</keyword>
<comment type="subcellular location">
    <subcellularLocation>
        <location evidence="1">Cell envelope</location>
    </subcellularLocation>
</comment>
<dbReference type="PANTHER" id="PTHR43649">
    <property type="entry name" value="ARABINOSE-BINDING PROTEIN-RELATED"/>
    <property type="match status" value="1"/>
</dbReference>
<dbReference type="PROSITE" id="PS01037">
    <property type="entry name" value="SBP_BACTERIAL_1"/>
    <property type="match status" value="1"/>
</dbReference>
<gene>
    <name evidence="6" type="ORF">PAESOLCIP111_02491</name>
</gene>
<dbReference type="InterPro" id="IPR050490">
    <property type="entry name" value="Bact_solute-bd_prot1"/>
</dbReference>
<evidence type="ECO:0000256" key="2">
    <source>
        <dbReference type="ARBA" id="ARBA00008520"/>
    </source>
</evidence>
<dbReference type="Proteomes" id="UP000693672">
    <property type="component" value="Unassembled WGS sequence"/>
</dbReference>
<evidence type="ECO:0008006" key="8">
    <source>
        <dbReference type="Google" id="ProtNLM"/>
    </source>
</evidence>
<keyword evidence="4" id="KW-0732">Signal</keyword>
<dbReference type="PANTHER" id="PTHR43649:SF31">
    <property type="entry name" value="SN-GLYCEROL-3-PHOSPHATE-BINDING PERIPLASMIC PROTEIN UGPB"/>
    <property type="match status" value="1"/>
</dbReference>
<protein>
    <recommendedName>
        <fullName evidence="8">Extracellular solute-binding protein</fullName>
    </recommendedName>
</protein>
<evidence type="ECO:0000313" key="7">
    <source>
        <dbReference type="Proteomes" id="UP000693672"/>
    </source>
</evidence>
<dbReference type="InterPro" id="IPR006061">
    <property type="entry name" value="SBP_1_CS"/>
</dbReference>
<name>A0A916NPR3_9BACL</name>
<evidence type="ECO:0000256" key="5">
    <source>
        <dbReference type="ARBA" id="ARBA00022764"/>
    </source>
</evidence>
<evidence type="ECO:0000256" key="4">
    <source>
        <dbReference type="ARBA" id="ARBA00022729"/>
    </source>
</evidence>
<comment type="caution">
    <text evidence="6">The sequence shown here is derived from an EMBL/GenBank/DDBJ whole genome shotgun (WGS) entry which is preliminary data.</text>
</comment>
<dbReference type="EMBL" id="CAJVAS010000009">
    <property type="protein sequence ID" value="CAG7623173.1"/>
    <property type="molecule type" value="Genomic_DNA"/>
</dbReference>
<proteinExistence type="inferred from homology"/>
<keyword evidence="5" id="KW-0574">Periplasm</keyword>
<dbReference type="GO" id="GO:0030313">
    <property type="term" value="C:cell envelope"/>
    <property type="evidence" value="ECO:0007669"/>
    <property type="project" value="UniProtKB-SubCell"/>
</dbReference>
<evidence type="ECO:0000313" key="6">
    <source>
        <dbReference type="EMBL" id="CAG7623173.1"/>
    </source>
</evidence>
<reference evidence="6" key="1">
    <citation type="submission" date="2021-06" db="EMBL/GenBank/DDBJ databases">
        <authorList>
            <person name="Criscuolo A."/>
        </authorList>
    </citation>
    <scope>NUCLEOTIDE SEQUENCE</scope>
    <source>
        <strain evidence="6">CIP111600</strain>
    </source>
</reference>
<keyword evidence="7" id="KW-1185">Reference proteome</keyword>
<dbReference type="AlphaFoldDB" id="A0A916NPR3"/>
<evidence type="ECO:0000256" key="1">
    <source>
        <dbReference type="ARBA" id="ARBA00004196"/>
    </source>
</evidence>
<dbReference type="RefSeq" id="WP_218092275.1">
    <property type="nucleotide sequence ID" value="NZ_CAJVAS010000009.1"/>
</dbReference>
<dbReference type="GO" id="GO:0055085">
    <property type="term" value="P:transmembrane transport"/>
    <property type="evidence" value="ECO:0007669"/>
    <property type="project" value="InterPro"/>
</dbReference>
<dbReference type="InterPro" id="IPR006059">
    <property type="entry name" value="SBP"/>
</dbReference>
<comment type="similarity">
    <text evidence="2">Belongs to the bacterial solute-binding protein 1 family.</text>
</comment>
<organism evidence="6 7">
    <name type="scientific">Paenibacillus solanacearum</name>
    <dbReference type="NCBI Taxonomy" id="2048548"/>
    <lineage>
        <taxon>Bacteria</taxon>
        <taxon>Bacillati</taxon>
        <taxon>Bacillota</taxon>
        <taxon>Bacilli</taxon>
        <taxon>Bacillales</taxon>
        <taxon>Paenibacillaceae</taxon>
        <taxon>Paenibacillus</taxon>
    </lineage>
</organism>